<dbReference type="EMBL" id="MCBS01024857">
    <property type="protein sequence ID" value="RKF72353.1"/>
    <property type="molecule type" value="Genomic_DNA"/>
</dbReference>
<evidence type="ECO:0000256" key="6">
    <source>
        <dbReference type="ARBA" id="ARBA00035191"/>
    </source>
</evidence>
<dbReference type="GO" id="GO:0005762">
    <property type="term" value="C:mitochondrial large ribosomal subunit"/>
    <property type="evidence" value="ECO:0007669"/>
    <property type="project" value="TreeGrafter"/>
</dbReference>
<dbReference type="PANTHER" id="PTHR13477:SF0">
    <property type="entry name" value="LARGE RIBOSOMAL SUBUNIT PROTEIN ML49"/>
    <property type="match status" value="1"/>
</dbReference>
<keyword evidence="5" id="KW-0687">Ribonucleoprotein</keyword>
<dbReference type="Gene3D" id="3.30.780.10">
    <property type="entry name" value="SUI1-like domain"/>
    <property type="match status" value="1"/>
</dbReference>
<dbReference type="Proteomes" id="UP000285326">
    <property type="component" value="Unassembled WGS sequence"/>
</dbReference>
<protein>
    <recommendedName>
        <fullName evidence="6">Large ribosomal subunit protein mL49</fullName>
    </recommendedName>
</protein>
<dbReference type="GO" id="GO:0003735">
    <property type="term" value="F:structural constituent of ribosome"/>
    <property type="evidence" value="ECO:0007669"/>
    <property type="project" value="InterPro"/>
</dbReference>
<name>A0A420ICT8_9PEZI</name>
<evidence type="ECO:0000313" key="8">
    <source>
        <dbReference type="Proteomes" id="UP000285326"/>
    </source>
</evidence>
<proteinExistence type="inferred from homology"/>
<comment type="subcellular location">
    <subcellularLocation>
        <location evidence="1">Mitochondrion</location>
    </subcellularLocation>
</comment>
<sequence>MFHRFLANSILFPGNRTSASGLLHSRNLSQTLHDIAISKVQNQPEYCVRRTPSNQLPIYHIEKNGGNKKLTRIRKVEGNVKALRDELREALNLTEKECTINHLTGHVLVKLTRSCQGHRKQEIVNFLTERKF</sequence>
<dbReference type="Pfam" id="PF05046">
    <property type="entry name" value="Img2"/>
    <property type="match status" value="1"/>
</dbReference>
<evidence type="ECO:0000256" key="2">
    <source>
        <dbReference type="ARBA" id="ARBA00005677"/>
    </source>
</evidence>
<evidence type="ECO:0000256" key="3">
    <source>
        <dbReference type="ARBA" id="ARBA00022980"/>
    </source>
</evidence>
<dbReference type="InterPro" id="IPR007740">
    <property type="entry name" value="Ribosomal_mL49"/>
</dbReference>
<gene>
    <name evidence="7" type="ORF">GcM1_248093</name>
</gene>
<keyword evidence="4" id="KW-0496">Mitochondrion</keyword>
<organism evidence="7 8">
    <name type="scientific">Golovinomyces cichoracearum</name>
    <dbReference type="NCBI Taxonomy" id="62708"/>
    <lineage>
        <taxon>Eukaryota</taxon>
        <taxon>Fungi</taxon>
        <taxon>Dikarya</taxon>
        <taxon>Ascomycota</taxon>
        <taxon>Pezizomycotina</taxon>
        <taxon>Leotiomycetes</taxon>
        <taxon>Erysiphales</taxon>
        <taxon>Erysiphaceae</taxon>
        <taxon>Golovinomyces</taxon>
    </lineage>
</organism>
<dbReference type="AlphaFoldDB" id="A0A420ICT8"/>
<reference evidence="7 8" key="1">
    <citation type="journal article" date="2018" name="BMC Genomics">
        <title>Comparative genome analyses reveal sequence features reflecting distinct modes of host-adaptation between dicot and monocot powdery mildew.</title>
        <authorList>
            <person name="Wu Y."/>
            <person name="Ma X."/>
            <person name="Pan Z."/>
            <person name="Kale S.D."/>
            <person name="Song Y."/>
            <person name="King H."/>
            <person name="Zhang Q."/>
            <person name="Presley C."/>
            <person name="Deng X."/>
            <person name="Wei C.I."/>
            <person name="Xiao S."/>
        </authorList>
    </citation>
    <scope>NUCLEOTIDE SEQUENCE [LARGE SCALE GENOMIC DNA]</scope>
    <source>
        <strain evidence="7">UMSG1</strain>
    </source>
</reference>
<evidence type="ECO:0000313" key="7">
    <source>
        <dbReference type="EMBL" id="RKF72353.1"/>
    </source>
</evidence>
<evidence type="ECO:0000256" key="5">
    <source>
        <dbReference type="ARBA" id="ARBA00023274"/>
    </source>
</evidence>
<dbReference type="PANTHER" id="PTHR13477">
    <property type="entry name" value="MITOCHONDRIAL 39S RIBOSOMAL PROTEIN L49"/>
    <property type="match status" value="1"/>
</dbReference>
<dbReference type="GO" id="GO:0006412">
    <property type="term" value="P:translation"/>
    <property type="evidence" value="ECO:0007669"/>
    <property type="project" value="InterPro"/>
</dbReference>
<comment type="similarity">
    <text evidence="2">Belongs to the mitochondrion-specific ribosomal protein mL49 family.</text>
</comment>
<evidence type="ECO:0000256" key="4">
    <source>
        <dbReference type="ARBA" id="ARBA00023128"/>
    </source>
</evidence>
<evidence type="ECO:0000256" key="1">
    <source>
        <dbReference type="ARBA" id="ARBA00004173"/>
    </source>
</evidence>
<comment type="caution">
    <text evidence="7">The sequence shown here is derived from an EMBL/GenBank/DDBJ whole genome shotgun (WGS) entry which is preliminary data.</text>
</comment>
<accession>A0A420ICT8</accession>
<keyword evidence="3" id="KW-0689">Ribosomal protein</keyword>